<proteinExistence type="predicted"/>
<accession>A0AAV2NC67</accession>
<protein>
    <submittedName>
        <fullName evidence="2">Uncharacterized protein</fullName>
    </submittedName>
</protein>
<dbReference type="EMBL" id="OZ034835">
    <property type="protein sequence ID" value="CAL1677344.1"/>
    <property type="molecule type" value="Genomic_DNA"/>
</dbReference>
<feature type="region of interest" description="Disordered" evidence="1">
    <location>
        <begin position="27"/>
        <end position="82"/>
    </location>
</feature>
<dbReference type="Proteomes" id="UP001497644">
    <property type="component" value="Chromosome 12"/>
</dbReference>
<organism evidence="2 3">
    <name type="scientific">Lasius platythorax</name>
    <dbReference type="NCBI Taxonomy" id="488582"/>
    <lineage>
        <taxon>Eukaryota</taxon>
        <taxon>Metazoa</taxon>
        <taxon>Ecdysozoa</taxon>
        <taxon>Arthropoda</taxon>
        <taxon>Hexapoda</taxon>
        <taxon>Insecta</taxon>
        <taxon>Pterygota</taxon>
        <taxon>Neoptera</taxon>
        <taxon>Endopterygota</taxon>
        <taxon>Hymenoptera</taxon>
        <taxon>Apocrita</taxon>
        <taxon>Aculeata</taxon>
        <taxon>Formicoidea</taxon>
        <taxon>Formicidae</taxon>
        <taxon>Formicinae</taxon>
        <taxon>Lasius</taxon>
        <taxon>Lasius</taxon>
    </lineage>
</organism>
<name>A0AAV2NC67_9HYME</name>
<keyword evidence="3" id="KW-1185">Reference proteome</keyword>
<sequence length="82" mass="8926">MVTNSLTARRRLSAPFASRKAIRRTVPTLLAAADPQPSRRHFRRSETNDDKDTAVQPQPLRGCARSAHADGAGAKVGSCDHF</sequence>
<evidence type="ECO:0000313" key="3">
    <source>
        <dbReference type="Proteomes" id="UP001497644"/>
    </source>
</evidence>
<evidence type="ECO:0000256" key="1">
    <source>
        <dbReference type="SAM" id="MobiDB-lite"/>
    </source>
</evidence>
<dbReference type="AlphaFoldDB" id="A0AAV2NC67"/>
<feature type="compositionally biased region" description="Basic and acidic residues" evidence="1">
    <location>
        <begin position="44"/>
        <end position="53"/>
    </location>
</feature>
<reference evidence="2" key="1">
    <citation type="submission" date="2024-04" db="EMBL/GenBank/DDBJ databases">
        <authorList>
            <consortium name="Molecular Ecology Group"/>
        </authorList>
    </citation>
    <scope>NUCLEOTIDE SEQUENCE</scope>
</reference>
<gene>
    <name evidence="2" type="ORF">LPLAT_LOCUS3367</name>
</gene>
<evidence type="ECO:0000313" key="2">
    <source>
        <dbReference type="EMBL" id="CAL1677344.1"/>
    </source>
</evidence>